<evidence type="ECO:0000259" key="8">
    <source>
        <dbReference type="PROSITE" id="PS50111"/>
    </source>
</evidence>
<dbReference type="Pfam" id="PF00672">
    <property type="entry name" value="HAMP"/>
    <property type="match status" value="1"/>
</dbReference>
<dbReference type="Gene3D" id="1.10.287.950">
    <property type="entry name" value="Methyl-accepting chemotaxis protein"/>
    <property type="match status" value="1"/>
</dbReference>
<comment type="caution">
    <text evidence="10">The sequence shown here is derived from an EMBL/GenBank/DDBJ whole genome shotgun (WGS) entry which is preliminary data.</text>
</comment>
<keyword evidence="5" id="KW-0807">Transducer</keyword>
<evidence type="ECO:0000313" key="10">
    <source>
        <dbReference type="EMBL" id="ROT89079.1"/>
    </source>
</evidence>
<dbReference type="Pfam" id="PF12729">
    <property type="entry name" value="4HB_MCP_1"/>
    <property type="match status" value="1"/>
</dbReference>
<evidence type="ECO:0000256" key="6">
    <source>
        <dbReference type="SAM" id="MobiDB-lite"/>
    </source>
</evidence>
<dbReference type="SUPFAM" id="SSF58104">
    <property type="entry name" value="Methyl-accepting chemotaxis protein (MCP) signaling domain"/>
    <property type="match status" value="1"/>
</dbReference>
<dbReference type="GO" id="GO:0005886">
    <property type="term" value="C:plasma membrane"/>
    <property type="evidence" value="ECO:0007669"/>
    <property type="project" value="TreeGrafter"/>
</dbReference>
<dbReference type="GO" id="GO:0007165">
    <property type="term" value="P:signal transduction"/>
    <property type="evidence" value="ECO:0007669"/>
    <property type="project" value="UniProtKB-KW"/>
</dbReference>
<dbReference type="InterPro" id="IPR024478">
    <property type="entry name" value="HlyB_4HB_MCP"/>
</dbReference>
<dbReference type="Pfam" id="PF00015">
    <property type="entry name" value="MCPsignal"/>
    <property type="match status" value="1"/>
</dbReference>
<dbReference type="GO" id="GO:0006935">
    <property type="term" value="P:chemotaxis"/>
    <property type="evidence" value="ECO:0007669"/>
    <property type="project" value="UniProtKB-KW"/>
</dbReference>
<evidence type="ECO:0000256" key="1">
    <source>
        <dbReference type="ARBA" id="ARBA00022500"/>
    </source>
</evidence>
<dbReference type="Proteomes" id="UP000285258">
    <property type="component" value="Unassembled WGS sequence"/>
</dbReference>
<dbReference type="SMART" id="SM00283">
    <property type="entry name" value="MA"/>
    <property type="match status" value="1"/>
</dbReference>
<evidence type="ECO:0000259" key="9">
    <source>
        <dbReference type="PROSITE" id="PS50885"/>
    </source>
</evidence>
<feature type="region of interest" description="Disordered" evidence="6">
    <location>
        <begin position="270"/>
        <end position="290"/>
    </location>
</feature>
<dbReference type="GO" id="GO:0004888">
    <property type="term" value="F:transmembrane signaling receptor activity"/>
    <property type="evidence" value="ECO:0007669"/>
    <property type="project" value="TreeGrafter"/>
</dbReference>
<evidence type="ECO:0000256" key="4">
    <source>
        <dbReference type="ARBA" id="ARBA00029447"/>
    </source>
</evidence>
<dbReference type="RefSeq" id="WP_096227270.1">
    <property type="nucleotide sequence ID" value="NZ_CP168029.1"/>
</dbReference>
<name>A0A423UIT8_9ACTN</name>
<dbReference type="SMART" id="SM00304">
    <property type="entry name" value="HAMP"/>
    <property type="match status" value="1"/>
</dbReference>
<dbReference type="CDD" id="cd06225">
    <property type="entry name" value="HAMP"/>
    <property type="match status" value="1"/>
</dbReference>
<dbReference type="AlphaFoldDB" id="A0A423UIT8"/>
<dbReference type="InterPro" id="IPR003660">
    <property type="entry name" value="HAMP_dom"/>
</dbReference>
<feature type="compositionally biased region" description="Low complexity" evidence="6">
    <location>
        <begin position="276"/>
        <end position="285"/>
    </location>
</feature>
<feature type="transmembrane region" description="Helical" evidence="7">
    <location>
        <begin position="12"/>
        <end position="36"/>
    </location>
</feature>
<evidence type="ECO:0000313" key="11">
    <source>
        <dbReference type="Proteomes" id="UP000285258"/>
    </source>
</evidence>
<dbReference type="EMBL" id="QIBW01000012">
    <property type="protein sequence ID" value="ROT89079.1"/>
    <property type="molecule type" value="Genomic_DNA"/>
</dbReference>
<accession>A0A423UIT8</accession>
<protein>
    <submittedName>
        <fullName evidence="10">Methyl-accepting chemotaxis protein</fullName>
    </submittedName>
</protein>
<evidence type="ECO:0000256" key="2">
    <source>
        <dbReference type="ARBA" id="ARBA00022692"/>
    </source>
</evidence>
<dbReference type="PROSITE" id="PS50111">
    <property type="entry name" value="CHEMOTAXIS_TRANSDUC_2"/>
    <property type="match status" value="1"/>
</dbReference>
<evidence type="ECO:0000256" key="7">
    <source>
        <dbReference type="SAM" id="Phobius"/>
    </source>
</evidence>
<organism evidence="10 11">
    <name type="scientific">Gordonibacter urolithinfaciens</name>
    <dbReference type="NCBI Taxonomy" id="1335613"/>
    <lineage>
        <taxon>Bacteria</taxon>
        <taxon>Bacillati</taxon>
        <taxon>Actinomycetota</taxon>
        <taxon>Coriobacteriia</taxon>
        <taxon>Eggerthellales</taxon>
        <taxon>Eggerthellaceae</taxon>
        <taxon>Gordonibacter</taxon>
    </lineage>
</organism>
<keyword evidence="3 7" id="KW-1133">Transmembrane helix</keyword>
<dbReference type="InterPro" id="IPR051310">
    <property type="entry name" value="MCP_chemotaxis"/>
</dbReference>
<keyword evidence="1" id="KW-0145">Chemotaxis</keyword>
<reference evidence="11" key="1">
    <citation type="submission" date="2018-05" db="EMBL/GenBank/DDBJ databases">
        <title>Genome Sequencing of selected type strains of the family Eggerthellaceae.</title>
        <authorList>
            <person name="Danylec N."/>
            <person name="Stoll D.A."/>
            <person name="Doetsch A."/>
            <person name="Huch M."/>
        </authorList>
    </citation>
    <scope>NUCLEOTIDE SEQUENCE [LARGE SCALE GENOMIC DNA]</scope>
    <source>
        <strain evidence="11">DSM 27213</strain>
    </source>
</reference>
<keyword evidence="2 7" id="KW-0812">Transmembrane</keyword>
<comment type="similarity">
    <text evidence="4">Belongs to the methyl-accepting chemotaxis (MCP) protein family.</text>
</comment>
<feature type="domain" description="Methyl-accepting transducer" evidence="8">
    <location>
        <begin position="269"/>
        <end position="498"/>
    </location>
</feature>
<feature type="domain" description="HAMP" evidence="9">
    <location>
        <begin position="212"/>
        <end position="264"/>
    </location>
</feature>
<evidence type="ECO:0000256" key="5">
    <source>
        <dbReference type="PROSITE-ProRule" id="PRU00284"/>
    </source>
</evidence>
<dbReference type="PROSITE" id="PS50885">
    <property type="entry name" value="HAMP"/>
    <property type="match status" value="1"/>
</dbReference>
<feature type="transmembrane region" description="Helical" evidence="7">
    <location>
        <begin position="186"/>
        <end position="207"/>
    </location>
</feature>
<dbReference type="InterPro" id="IPR004089">
    <property type="entry name" value="MCPsignal_dom"/>
</dbReference>
<dbReference type="PANTHER" id="PTHR43531:SF11">
    <property type="entry name" value="METHYL-ACCEPTING CHEMOTAXIS PROTEIN 3"/>
    <property type="match status" value="1"/>
</dbReference>
<keyword evidence="7" id="KW-0472">Membrane</keyword>
<sequence>MRPSLKNASISRILMLSYVTIIVLFVVSIGASIFGVHENSSMTTEFYQRPYQVSKSAISLRNTIDEMSGYLEQYISAESPAEKKQLLSSIDQLSAEREAEFEVISSNFTADPNALAEFTVAYEGLAETRNQVLEAAKAGDTERAHSLYEQSYLPQREVTLELSDGIVAAAEKKASDFVQKTTDVEIATSVSIALIGLLTIALVVVMWRRITRAIAEPVREIERVAKRVAAGDLTANASCASENELGELGESMNRTVASLRLTVERLSETAEQVERSSSQMSDSSQTIAQGSAEQAMSIEELAVNVQGITQMVEENNESVIAANENTSDVLQAVERSNGQISKAVEVIGDIKVSTRSISQLANSIEDISFQTNILALNASVEAARAGDAGRGFAIVAEEIRRLATQVSEASRAADELAVRAAESVESGSALIEDTSANMESAVAATEGVKEMMSAIAQASTQQLEAVSQIQESMDSLSDVVQENSAASEESAVIGEELAEQARSLKQLIDRFTLERPSQDADGGAA</sequence>
<dbReference type="PANTHER" id="PTHR43531">
    <property type="entry name" value="PROTEIN ICFG"/>
    <property type="match status" value="1"/>
</dbReference>
<evidence type="ECO:0000256" key="3">
    <source>
        <dbReference type="ARBA" id="ARBA00022989"/>
    </source>
</evidence>
<proteinExistence type="inferred from homology"/>
<gene>
    <name evidence="10" type="ORF">DMP12_10425</name>
</gene>